<evidence type="ECO:0000259" key="3">
    <source>
        <dbReference type="Pfam" id="PF12849"/>
    </source>
</evidence>
<accession>A0ABS1CRL5</accession>
<keyword evidence="1 2" id="KW-0732">Signal</keyword>
<dbReference type="PANTHER" id="PTHR30570:SF1">
    <property type="entry name" value="PHOSPHATE-BINDING PROTEIN PSTS"/>
    <property type="match status" value="1"/>
</dbReference>
<feature type="non-terminal residue" evidence="4">
    <location>
        <position position="151"/>
    </location>
</feature>
<evidence type="ECO:0000313" key="4">
    <source>
        <dbReference type="EMBL" id="MBK1633986.1"/>
    </source>
</evidence>
<evidence type="ECO:0000256" key="1">
    <source>
        <dbReference type="ARBA" id="ARBA00022729"/>
    </source>
</evidence>
<dbReference type="InterPro" id="IPR024370">
    <property type="entry name" value="PBP_domain"/>
</dbReference>
<reference evidence="4 5" key="1">
    <citation type="journal article" date="2020" name="Microorganisms">
        <title>Osmotic Adaptation and Compatible Solute Biosynthesis of Phototrophic Bacteria as Revealed from Genome Analyses.</title>
        <authorList>
            <person name="Imhoff J.F."/>
            <person name="Rahn T."/>
            <person name="Kunzel S."/>
            <person name="Keller A."/>
            <person name="Neulinger S.C."/>
        </authorList>
    </citation>
    <scope>NUCLEOTIDE SEQUENCE [LARGE SCALE GENOMIC DNA]</scope>
    <source>
        <strain evidence="4 5">DSM 6210</strain>
    </source>
</reference>
<dbReference type="SUPFAM" id="SSF53850">
    <property type="entry name" value="Periplasmic binding protein-like II"/>
    <property type="match status" value="1"/>
</dbReference>
<dbReference type="PANTHER" id="PTHR30570">
    <property type="entry name" value="PERIPLASMIC PHOSPHATE BINDING COMPONENT OF PHOSPHATE ABC TRANSPORTER"/>
    <property type="match status" value="1"/>
</dbReference>
<dbReference type="Proteomes" id="UP000748752">
    <property type="component" value="Unassembled WGS sequence"/>
</dbReference>
<dbReference type="RefSeq" id="WP_200243699.1">
    <property type="nucleotide sequence ID" value="NZ_NRRV01000175.1"/>
</dbReference>
<sequence length="151" mass="15932">MKRAIVATAVAAATCISTTAIARDTIFIVGSSTVYPFATVVAENFGRTSKFTTPKIESTGSGGGLKLFCAGVGLEHPDVTNASRRIKATEFETCQANGVEDIVEVMFGYDGITVGNSKTVEQMDFTPKDLFLGLAKDVPGEGDTLVPNPYK</sequence>
<evidence type="ECO:0000256" key="2">
    <source>
        <dbReference type="SAM" id="SignalP"/>
    </source>
</evidence>
<dbReference type="InterPro" id="IPR050811">
    <property type="entry name" value="Phosphate_ABC_transporter"/>
</dbReference>
<organism evidence="4 5">
    <name type="scientific">Thiohalocapsa halophila</name>
    <dbReference type="NCBI Taxonomy" id="69359"/>
    <lineage>
        <taxon>Bacteria</taxon>
        <taxon>Pseudomonadati</taxon>
        <taxon>Pseudomonadota</taxon>
        <taxon>Gammaproteobacteria</taxon>
        <taxon>Chromatiales</taxon>
        <taxon>Chromatiaceae</taxon>
        <taxon>Thiohalocapsa</taxon>
    </lineage>
</organism>
<name>A0ABS1CRL5_9GAMM</name>
<proteinExistence type="predicted"/>
<dbReference type="EMBL" id="NRRV01000175">
    <property type="protein sequence ID" value="MBK1633986.1"/>
    <property type="molecule type" value="Genomic_DNA"/>
</dbReference>
<comment type="caution">
    <text evidence="4">The sequence shown here is derived from an EMBL/GenBank/DDBJ whole genome shotgun (WGS) entry which is preliminary data.</text>
</comment>
<dbReference type="Pfam" id="PF12849">
    <property type="entry name" value="PBP_like_2"/>
    <property type="match status" value="1"/>
</dbReference>
<keyword evidence="5" id="KW-1185">Reference proteome</keyword>
<feature type="chain" id="PRO_5047210870" evidence="2">
    <location>
        <begin position="23"/>
        <end position="151"/>
    </location>
</feature>
<feature type="signal peptide" evidence="2">
    <location>
        <begin position="1"/>
        <end position="22"/>
    </location>
</feature>
<evidence type="ECO:0000313" key="5">
    <source>
        <dbReference type="Proteomes" id="UP000748752"/>
    </source>
</evidence>
<protein>
    <submittedName>
        <fullName evidence="4">Phosphate ABC transporter substrate-binding protein</fullName>
    </submittedName>
</protein>
<dbReference type="Gene3D" id="3.40.190.10">
    <property type="entry name" value="Periplasmic binding protein-like II"/>
    <property type="match status" value="1"/>
</dbReference>
<gene>
    <name evidence="4" type="ORF">CKO31_25335</name>
</gene>
<feature type="domain" description="PBP" evidence="3">
    <location>
        <begin position="19"/>
        <end position="119"/>
    </location>
</feature>